<gene>
    <name evidence="1" type="ORF">FD47_GL001963</name>
</gene>
<dbReference type="InterPro" id="IPR015867">
    <property type="entry name" value="N-reg_PII/ATP_PRibTrfase_C"/>
</dbReference>
<dbReference type="AlphaFoldDB" id="A0A0R1YIP1"/>
<dbReference type="PANTHER" id="PTHR38456">
    <property type="entry name" value="CYCLIC DI-AMP RECEPTOR A"/>
    <property type="match status" value="1"/>
</dbReference>
<dbReference type="SUPFAM" id="SSF54913">
    <property type="entry name" value="GlnB-like"/>
    <property type="match status" value="1"/>
</dbReference>
<dbReference type="Gene3D" id="3.30.70.120">
    <property type="match status" value="1"/>
</dbReference>
<accession>A0A0R1YIP1</accession>
<evidence type="ECO:0008006" key="3">
    <source>
        <dbReference type="Google" id="ProtNLM"/>
    </source>
</evidence>
<organism evidence="1 2">
    <name type="scientific">Lentilactobacillus parafarraginis DSM 18390 = JCM 14109</name>
    <dbReference type="NCBI Taxonomy" id="1423786"/>
    <lineage>
        <taxon>Bacteria</taxon>
        <taxon>Bacillati</taxon>
        <taxon>Bacillota</taxon>
        <taxon>Bacilli</taxon>
        <taxon>Lactobacillales</taxon>
        <taxon>Lactobacillaceae</taxon>
        <taxon>Lentilactobacillus</taxon>
    </lineage>
</organism>
<dbReference type="PATRIC" id="fig|1423786.4.peg.2069"/>
<dbReference type="PANTHER" id="PTHR38456:SF1">
    <property type="entry name" value="CYCLIC DI-AMP RECEPTOR A"/>
    <property type="match status" value="1"/>
</dbReference>
<evidence type="ECO:0000313" key="1">
    <source>
        <dbReference type="EMBL" id="KRM42042.1"/>
    </source>
</evidence>
<dbReference type="InterPro" id="IPR011322">
    <property type="entry name" value="N-reg_PII-like_a/b"/>
</dbReference>
<protein>
    <recommendedName>
        <fullName evidence="3">Nitrogen regulatory protein P-II</fullName>
    </recommendedName>
</protein>
<dbReference type="EMBL" id="AZFZ01000045">
    <property type="protein sequence ID" value="KRM42042.1"/>
    <property type="molecule type" value="Genomic_DNA"/>
</dbReference>
<proteinExistence type="predicted"/>
<dbReference type="Proteomes" id="UP000051010">
    <property type="component" value="Unassembled WGS sequence"/>
</dbReference>
<evidence type="ECO:0000313" key="2">
    <source>
        <dbReference type="Proteomes" id="UP000051010"/>
    </source>
</evidence>
<reference evidence="1 2" key="1">
    <citation type="journal article" date="2015" name="Genome Announc.">
        <title>Expanding the biotechnology potential of lactobacilli through comparative genomics of 213 strains and associated genera.</title>
        <authorList>
            <person name="Sun Z."/>
            <person name="Harris H.M."/>
            <person name="McCann A."/>
            <person name="Guo C."/>
            <person name="Argimon S."/>
            <person name="Zhang W."/>
            <person name="Yang X."/>
            <person name="Jeffery I.B."/>
            <person name="Cooney J.C."/>
            <person name="Kagawa T.F."/>
            <person name="Liu W."/>
            <person name="Song Y."/>
            <person name="Salvetti E."/>
            <person name="Wrobel A."/>
            <person name="Rasinkangas P."/>
            <person name="Parkhill J."/>
            <person name="Rea M.C."/>
            <person name="O'Sullivan O."/>
            <person name="Ritari J."/>
            <person name="Douillard F.P."/>
            <person name="Paul Ross R."/>
            <person name="Yang R."/>
            <person name="Briner A.E."/>
            <person name="Felis G.E."/>
            <person name="de Vos W.M."/>
            <person name="Barrangou R."/>
            <person name="Klaenhammer T.R."/>
            <person name="Caufield P.W."/>
            <person name="Cui Y."/>
            <person name="Zhang H."/>
            <person name="O'Toole P.W."/>
        </authorList>
    </citation>
    <scope>NUCLEOTIDE SEQUENCE [LARGE SCALE GENOMIC DNA]</scope>
    <source>
        <strain evidence="1 2">DSM 18390</strain>
    </source>
</reference>
<dbReference type="InterPro" id="IPR010375">
    <property type="entry name" value="CdAMP_rec"/>
</dbReference>
<sequence length="111" mass="12199">MLAMKLVIAIVQDKDANKLRSVFVAHDIVATRFSTTGSFLRSGNTTYLVAVDDDKVDLTLQLIKETCSARQQFMTPPVSLNGDTAEHTFPIEVQVGGATVMVLPIESFHQF</sequence>
<comment type="caution">
    <text evidence="1">The sequence shown here is derived from an EMBL/GenBank/DDBJ whole genome shotgun (WGS) entry which is preliminary data.</text>
</comment>
<dbReference type="Pfam" id="PF06153">
    <property type="entry name" value="CdAMP_rec"/>
    <property type="match status" value="1"/>
</dbReference>
<name>A0A0R1YIP1_9LACO</name>